<comment type="catalytic activity">
    <reaction evidence="19 20">
        <text>a quinol + 2 Fe(III)-[cytochrome c](out) = a quinone + 2 Fe(II)-[cytochrome c](out) + 2 H(+)(out)</text>
        <dbReference type="Rhea" id="RHEA:11484"/>
        <dbReference type="Rhea" id="RHEA-COMP:10350"/>
        <dbReference type="Rhea" id="RHEA-COMP:14399"/>
        <dbReference type="ChEBI" id="CHEBI:15378"/>
        <dbReference type="ChEBI" id="CHEBI:24646"/>
        <dbReference type="ChEBI" id="CHEBI:29033"/>
        <dbReference type="ChEBI" id="CHEBI:29034"/>
        <dbReference type="ChEBI" id="CHEBI:132124"/>
        <dbReference type="EC" id="7.1.1.8"/>
    </reaction>
</comment>
<keyword evidence="12" id="KW-1278">Translocase</keyword>
<dbReference type="Gene3D" id="1.20.5.510">
    <property type="entry name" value="Single helix bin"/>
    <property type="match status" value="1"/>
</dbReference>
<dbReference type="EMBL" id="QYUP01000118">
    <property type="protein sequence ID" value="RJG15409.1"/>
    <property type="molecule type" value="Genomic_DNA"/>
</dbReference>
<dbReference type="GO" id="GO:0046872">
    <property type="term" value="F:metal ion binding"/>
    <property type="evidence" value="ECO:0007669"/>
    <property type="project" value="UniProtKB-KW"/>
</dbReference>
<evidence type="ECO:0000256" key="15">
    <source>
        <dbReference type="ARBA" id="ARBA00023004"/>
    </source>
</evidence>
<evidence type="ECO:0000256" key="7">
    <source>
        <dbReference type="ARBA" id="ARBA00022448"/>
    </source>
</evidence>
<evidence type="ECO:0000256" key="9">
    <source>
        <dbReference type="ARBA" id="ARBA00022692"/>
    </source>
</evidence>
<dbReference type="GO" id="GO:0005886">
    <property type="term" value="C:plasma membrane"/>
    <property type="evidence" value="ECO:0007669"/>
    <property type="project" value="UniProtKB-SubCell"/>
</dbReference>
<dbReference type="GO" id="GO:0051537">
    <property type="term" value="F:2 iron, 2 sulfur cluster binding"/>
    <property type="evidence" value="ECO:0007669"/>
    <property type="project" value="UniProtKB-KW"/>
</dbReference>
<dbReference type="RefSeq" id="WP_119811280.1">
    <property type="nucleotide sequence ID" value="NZ_QYUP01000118.1"/>
</dbReference>
<gene>
    <name evidence="23" type="primary">petA</name>
    <name evidence="23" type="ORF">D3872_13625</name>
</gene>
<evidence type="ECO:0000256" key="6">
    <source>
        <dbReference type="ARBA" id="ARBA00019816"/>
    </source>
</evidence>
<sequence length="200" mass="21188">MHTTPLSYRPERRHFLTITTAAAGGLGLVATAVPFIKSMSPSERARAAGAPAELDVSTIAPGSLVTVEWRGKPVWVLHRTSAQLAALGGHDGDLADPQSKEPEQPAYAANATRALNPEFLVLTAICTHLGCIPSYRPDAGAADLGDDWPGGFYCPCHGSKFDLAGRVFRNVPAPRNMEVPSYAFEGSKLVIGIDPTDKAP</sequence>
<evidence type="ECO:0000256" key="4">
    <source>
        <dbReference type="ARBA" id="ARBA00011649"/>
    </source>
</evidence>
<dbReference type="InterPro" id="IPR019470">
    <property type="entry name" value="Ubiq_cytC_Rdtase_Fe-S_su_TAT"/>
</dbReference>
<keyword evidence="17 20" id="KW-0472">Membrane</keyword>
<name>A0A418XS81_9BURK</name>
<comment type="subunit">
    <text evidence="4 21">The main subunits of complex b-c1 are: cytochrome b, cytochrome c1 and the Rieske protein.</text>
</comment>
<evidence type="ECO:0000256" key="8">
    <source>
        <dbReference type="ARBA" id="ARBA00022475"/>
    </source>
</evidence>
<keyword evidence="7 20" id="KW-0813">Transport</keyword>
<accession>A0A418XS81</accession>
<comment type="cofactor">
    <cofactor evidence="20">
        <name>[2Fe-2S] cluster</name>
        <dbReference type="ChEBI" id="CHEBI:190135"/>
    </cofactor>
    <text evidence="20">Binds 1 [2Fe-2S] cluster per subunit.</text>
</comment>
<dbReference type="PRINTS" id="PR00162">
    <property type="entry name" value="RIESKE"/>
</dbReference>
<comment type="function">
    <text evidence="1">Component of the ubiquinol-cytochrome c reductase complex (complex III or cytochrome b-c1 complex), which is a respiratory chain that generates an electrochemical potential coupled to ATP synthesis.</text>
</comment>
<organism evidence="23 24">
    <name type="scientific">Massilia cavernae</name>
    <dbReference type="NCBI Taxonomy" id="2320864"/>
    <lineage>
        <taxon>Bacteria</taxon>
        <taxon>Pseudomonadati</taxon>
        <taxon>Pseudomonadota</taxon>
        <taxon>Betaproteobacteria</taxon>
        <taxon>Burkholderiales</taxon>
        <taxon>Oxalobacteraceae</taxon>
        <taxon>Telluria group</taxon>
        <taxon>Massilia</taxon>
    </lineage>
</organism>
<dbReference type="PANTHER" id="PTHR10134">
    <property type="entry name" value="CYTOCHROME B-C1 COMPLEX SUBUNIT RIESKE, MITOCHONDRIAL"/>
    <property type="match status" value="1"/>
</dbReference>
<evidence type="ECO:0000256" key="21">
    <source>
        <dbReference type="RuleBase" id="RU004497"/>
    </source>
</evidence>
<dbReference type="InterPro" id="IPR005805">
    <property type="entry name" value="Rieske_Fe-S_prot_C"/>
</dbReference>
<evidence type="ECO:0000256" key="14">
    <source>
        <dbReference type="ARBA" id="ARBA00022989"/>
    </source>
</evidence>
<dbReference type="PROSITE" id="PS51296">
    <property type="entry name" value="RIESKE"/>
    <property type="match status" value="1"/>
</dbReference>
<keyword evidence="9 20" id="KW-0812">Transmembrane</keyword>
<keyword evidence="8" id="KW-1003">Cell membrane</keyword>
<dbReference type="InterPro" id="IPR036922">
    <property type="entry name" value="Rieske_2Fe-2S_sf"/>
</dbReference>
<keyword evidence="14 20" id="KW-1133">Transmembrane helix</keyword>
<evidence type="ECO:0000256" key="11">
    <source>
        <dbReference type="ARBA" id="ARBA00022723"/>
    </source>
</evidence>
<protein>
    <recommendedName>
        <fullName evidence="6 20">Ubiquinol-cytochrome c reductase iron-sulfur subunit</fullName>
        <ecNumber evidence="5 20">7.1.1.8</ecNumber>
    </recommendedName>
</protein>
<dbReference type="InterPro" id="IPR017941">
    <property type="entry name" value="Rieske_2Fe-2S"/>
</dbReference>
<dbReference type="Gene3D" id="2.102.10.10">
    <property type="entry name" value="Rieske [2Fe-2S] iron-sulphur domain"/>
    <property type="match status" value="1"/>
</dbReference>
<comment type="similarity">
    <text evidence="3">Belongs to the Rieske iron-sulfur protein family.</text>
</comment>
<dbReference type="PROSITE" id="PS51318">
    <property type="entry name" value="TAT"/>
    <property type="match status" value="1"/>
</dbReference>
<dbReference type="GO" id="GO:0016491">
    <property type="term" value="F:oxidoreductase activity"/>
    <property type="evidence" value="ECO:0007669"/>
    <property type="project" value="UniProtKB-KW"/>
</dbReference>
<keyword evidence="10" id="KW-0001">2Fe-2S</keyword>
<dbReference type="Proteomes" id="UP000284006">
    <property type="component" value="Unassembled WGS sequence"/>
</dbReference>
<evidence type="ECO:0000313" key="23">
    <source>
        <dbReference type="EMBL" id="RJG15409.1"/>
    </source>
</evidence>
<feature type="domain" description="Rieske" evidence="22">
    <location>
        <begin position="86"/>
        <end position="191"/>
    </location>
</feature>
<comment type="miscellaneous">
    <text evidence="20">The Rieske protein is a high potential 2Fe-2S protein.</text>
</comment>
<dbReference type="GO" id="GO:0008121">
    <property type="term" value="F:quinol-cytochrome-c reductase activity"/>
    <property type="evidence" value="ECO:0007669"/>
    <property type="project" value="UniProtKB-EC"/>
</dbReference>
<dbReference type="InterPro" id="IPR006317">
    <property type="entry name" value="Ubiquinol_cyt_c_Rdtase_Fe-S-su"/>
</dbReference>
<evidence type="ECO:0000256" key="3">
    <source>
        <dbReference type="ARBA" id="ARBA00010651"/>
    </source>
</evidence>
<dbReference type="InterPro" id="IPR006311">
    <property type="entry name" value="TAT_signal"/>
</dbReference>
<dbReference type="Pfam" id="PF00355">
    <property type="entry name" value="Rieske"/>
    <property type="match status" value="1"/>
</dbReference>
<evidence type="ECO:0000256" key="18">
    <source>
        <dbReference type="ARBA" id="ARBA00023157"/>
    </source>
</evidence>
<dbReference type="CDD" id="cd03470">
    <property type="entry name" value="Rieske_cytochrome_bc1"/>
    <property type="match status" value="1"/>
</dbReference>
<keyword evidence="11" id="KW-0479">Metal-binding</keyword>
<comment type="subcellular location">
    <subcellularLocation>
        <location evidence="2">Cell membrane</location>
        <topology evidence="2">Single-pass membrane protein</topology>
    </subcellularLocation>
</comment>
<evidence type="ECO:0000256" key="20">
    <source>
        <dbReference type="RuleBase" id="RU004494"/>
    </source>
</evidence>
<dbReference type="OrthoDB" id="9767869at2"/>
<evidence type="ECO:0000256" key="2">
    <source>
        <dbReference type="ARBA" id="ARBA00004162"/>
    </source>
</evidence>
<dbReference type="SUPFAM" id="SSF50022">
    <property type="entry name" value="ISP domain"/>
    <property type="match status" value="1"/>
</dbReference>
<keyword evidence="16" id="KW-0411">Iron-sulfur</keyword>
<dbReference type="InterPro" id="IPR014349">
    <property type="entry name" value="Rieske_Fe-S_prot"/>
</dbReference>
<dbReference type="AlphaFoldDB" id="A0A418XS81"/>
<keyword evidence="13 20" id="KW-0249">Electron transport</keyword>
<evidence type="ECO:0000256" key="19">
    <source>
        <dbReference type="ARBA" id="ARBA00029351"/>
    </source>
</evidence>
<evidence type="ECO:0000259" key="22">
    <source>
        <dbReference type="PROSITE" id="PS51296"/>
    </source>
</evidence>
<keyword evidence="18" id="KW-1015">Disulfide bond</keyword>
<dbReference type="Pfam" id="PF10399">
    <property type="entry name" value="UCR_Fe-S_N"/>
    <property type="match status" value="1"/>
</dbReference>
<keyword evidence="15" id="KW-0408">Iron</keyword>
<dbReference type="NCBIfam" id="TIGR01416">
    <property type="entry name" value="Rieske_proteo"/>
    <property type="match status" value="1"/>
</dbReference>
<keyword evidence="24" id="KW-1185">Reference proteome</keyword>
<feature type="transmembrane region" description="Helical" evidence="20">
    <location>
        <begin position="15"/>
        <end position="36"/>
    </location>
</feature>
<evidence type="ECO:0000256" key="13">
    <source>
        <dbReference type="ARBA" id="ARBA00022982"/>
    </source>
</evidence>
<evidence type="ECO:0000256" key="16">
    <source>
        <dbReference type="ARBA" id="ARBA00023014"/>
    </source>
</evidence>
<evidence type="ECO:0000256" key="12">
    <source>
        <dbReference type="ARBA" id="ARBA00022967"/>
    </source>
</evidence>
<proteinExistence type="inferred from homology"/>
<comment type="caution">
    <text evidence="23">The sequence shown here is derived from an EMBL/GenBank/DDBJ whole genome shotgun (WGS) entry which is preliminary data.</text>
</comment>
<keyword evidence="23" id="KW-0560">Oxidoreductase</keyword>
<evidence type="ECO:0000256" key="5">
    <source>
        <dbReference type="ARBA" id="ARBA00012951"/>
    </source>
</evidence>
<evidence type="ECO:0000256" key="1">
    <source>
        <dbReference type="ARBA" id="ARBA00002444"/>
    </source>
</evidence>
<evidence type="ECO:0000313" key="24">
    <source>
        <dbReference type="Proteomes" id="UP000284006"/>
    </source>
</evidence>
<evidence type="ECO:0000256" key="17">
    <source>
        <dbReference type="ARBA" id="ARBA00023136"/>
    </source>
</evidence>
<evidence type="ECO:0000256" key="10">
    <source>
        <dbReference type="ARBA" id="ARBA00022714"/>
    </source>
</evidence>
<reference evidence="23 24" key="1">
    <citation type="submission" date="2018-09" db="EMBL/GenBank/DDBJ databases">
        <authorList>
            <person name="Zhu H."/>
        </authorList>
    </citation>
    <scope>NUCLEOTIDE SEQUENCE [LARGE SCALE GENOMIC DNA]</scope>
    <source>
        <strain evidence="23 24">K1S02-61</strain>
    </source>
</reference>
<dbReference type="EC" id="7.1.1.8" evidence="5 20"/>